<sequence>MRGRSKNTQCNAKIDIKIKLTTKDTKKKDKFVKDGLPAIIKINNDHNHNIRSAEALSFLKPSKECRTQFENYFNDGLGISESIKMHESKLELEYGINSDELANATINPKYRTIRHWYDVWKENNLGSSNDISVLQKLEEKKKYYEENGIIVRYSENPFAILVITSIMKRAHQLPFAKDIAFVDSTSSCDIQSHSVTFMLAPCGVGAVPLGIFITKGQSTVDYKAAFTLLKQSMPNGFNAQGFPKQFVIDDSEKQEKQRSKHSNQFGLNLKLIYADFTYYNLSGDGCGIRIMMYLKMIERFCSDYFIEF</sequence>
<evidence type="ECO:0000313" key="2">
    <source>
        <dbReference type="Proteomes" id="UP000007819"/>
    </source>
</evidence>
<dbReference type="PANTHER" id="PTHR35385:SF2">
    <property type="entry name" value="PROTEIN B, PUTATIVE-RELATED"/>
    <property type="match status" value="1"/>
</dbReference>
<proteinExistence type="predicted"/>
<reference evidence="2" key="1">
    <citation type="submission" date="2010-06" db="EMBL/GenBank/DDBJ databases">
        <authorList>
            <person name="Jiang H."/>
            <person name="Abraham K."/>
            <person name="Ali S."/>
            <person name="Alsbrooks S.L."/>
            <person name="Anim B.N."/>
            <person name="Anosike U.S."/>
            <person name="Attaway T."/>
            <person name="Bandaranaike D.P."/>
            <person name="Battles P.K."/>
            <person name="Bell S.N."/>
            <person name="Bell A.V."/>
            <person name="Beltran B."/>
            <person name="Bickham C."/>
            <person name="Bustamante Y."/>
            <person name="Caleb T."/>
            <person name="Canada A."/>
            <person name="Cardenas V."/>
            <person name="Carter K."/>
            <person name="Chacko J."/>
            <person name="Chandrabose M.N."/>
            <person name="Chavez D."/>
            <person name="Chavez A."/>
            <person name="Chen L."/>
            <person name="Chu H.-S."/>
            <person name="Claassen K.J."/>
            <person name="Cockrell R."/>
            <person name="Collins M."/>
            <person name="Cooper J.A."/>
            <person name="Cree A."/>
            <person name="Curry S.M."/>
            <person name="Da Y."/>
            <person name="Dao M.D."/>
            <person name="Das B."/>
            <person name="Davila M.-L."/>
            <person name="Davy-Carroll L."/>
            <person name="Denson S."/>
            <person name="Dinh H."/>
            <person name="Ebong V.E."/>
            <person name="Edwards J.R."/>
            <person name="Egan A."/>
            <person name="El-Daye J."/>
            <person name="Escobedo L."/>
            <person name="Fernandez S."/>
            <person name="Fernando P.R."/>
            <person name="Flagg N."/>
            <person name="Forbes L.D."/>
            <person name="Fowler R.G."/>
            <person name="Fu Q."/>
            <person name="Gabisi R.A."/>
            <person name="Ganer J."/>
            <person name="Garbino Pronczuk A."/>
            <person name="Garcia R.M."/>
            <person name="Garner T."/>
            <person name="Garrett T.E."/>
            <person name="Gonzalez D.A."/>
            <person name="Hamid H."/>
            <person name="Hawkins E.S."/>
            <person name="Hirani K."/>
            <person name="Hogues M.E."/>
            <person name="Hollins B."/>
            <person name="Hsiao C.-H."/>
            <person name="Jabil R."/>
            <person name="James M.L."/>
            <person name="Jhangiani S.N."/>
            <person name="Johnson B."/>
            <person name="Johnson Q."/>
            <person name="Joshi V."/>
            <person name="Kalu J.B."/>
            <person name="Kam C."/>
            <person name="Kashfia A."/>
            <person name="Keebler J."/>
            <person name="Kisamo H."/>
            <person name="Kovar C.L."/>
            <person name="Lago L.A."/>
            <person name="Lai C.-Y."/>
            <person name="Laidlaw J."/>
            <person name="Lara F."/>
            <person name="Le T.-K."/>
            <person name="Lee S.L."/>
            <person name="Legall F.H."/>
            <person name="Lemon S.J."/>
            <person name="Lewis L.R."/>
            <person name="Li B."/>
            <person name="Liu Y."/>
            <person name="Liu Y.-S."/>
            <person name="Lopez J."/>
            <person name="Lozado R.J."/>
            <person name="Lu J."/>
            <person name="Madu R.C."/>
            <person name="Maheshwari M."/>
            <person name="Maheshwari R."/>
            <person name="Malloy K."/>
            <person name="Martinez E."/>
            <person name="Mathew T."/>
            <person name="Mercado I.C."/>
            <person name="Mercado C."/>
            <person name="Meyer B."/>
            <person name="Montgomery K."/>
            <person name="Morgan M.B."/>
            <person name="Munidasa M."/>
            <person name="Nazareth L.V."/>
            <person name="Nelson J."/>
            <person name="Ng B.M."/>
            <person name="Nguyen N.B."/>
            <person name="Nguyen P.Q."/>
            <person name="Nguyen T."/>
            <person name="Obregon M."/>
            <person name="Okwuonu G.O."/>
            <person name="Onwere C.G."/>
            <person name="Orozco G."/>
            <person name="Parra A."/>
            <person name="Patel S."/>
            <person name="Patil S."/>
            <person name="Perez A."/>
            <person name="Perez Y."/>
            <person name="Pham C."/>
            <person name="Primus E.L."/>
            <person name="Pu L.-L."/>
            <person name="Puazo M."/>
            <person name="Qin X."/>
            <person name="Quiroz J.B."/>
            <person name="Reese J."/>
            <person name="Richards S."/>
            <person name="Rives C.M."/>
            <person name="Robberts R."/>
            <person name="Ruiz S.J."/>
            <person name="Ruiz M.J."/>
            <person name="Santibanez J."/>
            <person name="Schneider B.W."/>
            <person name="Sisson I."/>
            <person name="Smith M."/>
            <person name="Sodergren E."/>
            <person name="Song X.-Z."/>
            <person name="Song B.B."/>
            <person name="Summersgill H."/>
            <person name="Thelus R."/>
            <person name="Thornton R.D."/>
            <person name="Trejos Z.Y."/>
            <person name="Usmani K."/>
            <person name="Vattathil S."/>
            <person name="Villasana D."/>
            <person name="Walker D.L."/>
            <person name="Wang S."/>
            <person name="Wang K."/>
            <person name="White C.S."/>
            <person name="Williams A.C."/>
            <person name="Williamson J."/>
            <person name="Wilson K."/>
            <person name="Woghiren I.O."/>
            <person name="Woodworth J.R."/>
            <person name="Worley K.C."/>
            <person name="Wright R.A."/>
            <person name="Wu W."/>
            <person name="Young L."/>
            <person name="Zhang L."/>
            <person name="Zhang J."/>
            <person name="Zhu Y."/>
            <person name="Muzny D.M."/>
            <person name="Weinstock G."/>
            <person name="Gibbs R.A."/>
        </authorList>
    </citation>
    <scope>NUCLEOTIDE SEQUENCE [LARGE SCALE GENOMIC DNA]</scope>
    <source>
        <strain evidence="2">LSR1</strain>
    </source>
</reference>
<dbReference type="GeneID" id="115034450"/>
<dbReference type="OrthoDB" id="6575400at2759"/>
<reference evidence="1" key="2">
    <citation type="submission" date="2022-06" db="UniProtKB">
        <authorList>
            <consortium name="EnsemblMetazoa"/>
        </authorList>
    </citation>
    <scope>IDENTIFICATION</scope>
</reference>
<dbReference type="AlphaFoldDB" id="A0A8R2JVX1"/>
<dbReference type="KEGG" id="api:115034450"/>
<protein>
    <recommendedName>
        <fullName evidence="3">MULE transposase domain-containing protein</fullName>
    </recommendedName>
</protein>
<evidence type="ECO:0000313" key="1">
    <source>
        <dbReference type="EnsemblMetazoa" id="XP_029347350.1"/>
    </source>
</evidence>
<dbReference type="EnsemblMetazoa" id="XM_029491490.1">
    <property type="protein sequence ID" value="XP_029347350.1"/>
    <property type="gene ID" value="LOC115034450"/>
</dbReference>
<organism evidence="1 2">
    <name type="scientific">Acyrthosiphon pisum</name>
    <name type="common">Pea aphid</name>
    <dbReference type="NCBI Taxonomy" id="7029"/>
    <lineage>
        <taxon>Eukaryota</taxon>
        <taxon>Metazoa</taxon>
        <taxon>Ecdysozoa</taxon>
        <taxon>Arthropoda</taxon>
        <taxon>Hexapoda</taxon>
        <taxon>Insecta</taxon>
        <taxon>Pterygota</taxon>
        <taxon>Neoptera</taxon>
        <taxon>Paraneoptera</taxon>
        <taxon>Hemiptera</taxon>
        <taxon>Sternorrhyncha</taxon>
        <taxon>Aphidomorpha</taxon>
        <taxon>Aphidoidea</taxon>
        <taxon>Aphididae</taxon>
        <taxon>Macrosiphini</taxon>
        <taxon>Acyrthosiphon</taxon>
    </lineage>
</organism>
<dbReference type="Proteomes" id="UP000007819">
    <property type="component" value="Chromosome X"/>
</dbReference>
<name>A0A8R2JVX1_ACYPI</name>
<dbReference type="PANTHER" id="PTHR35385">
    <property type="entry name" value="PROTEIN B, PUTATIVE-RELATED-RELATED"/>
    <property type="match status" value="1"/>
</dbReference>
<accession>A0A8R2JVX1</accession>
<evidence type="ECO:0008006" key="3">
    <source>
        <dbReference type="Google" id="ProtNLM"/>
    </source>
</evidence>
<dbReference type="RefSeq" id="XP_029347350.1">
    <property type="nucleotide sequence ID" value="XM_029491490.1"/>
</dbReference>
<keyword evidence="2" id="KW-1185">Reference proteome</keyword>